<accession>A0ACB8S4Q5</accession>
<gene>
    <name evidence="1" type="ORF">FA95DRAFT_396664</name>
</gene>
<proteinExistence type="predicted"/>
<dbReference type="Proteomes" id="UP000814033">
    <property type="component" value="Unassembled WGS sequence"/>
</dbReference>
<evidence type="ECO:0000313" key="2">
    <source>
        <dbReference type="Proteomes" id="UP000814033"/>
    </source>
</evidence>
<keyword evidence="2" id="KW-1185">Reference proteome</keyword>
<reference evidence="1" key="2">
    <citation type="journal article" date="2022" name="New Phytol.">
        <title>Evolutionary transition to the ectomycorrhizal habit in the genomes of a hyperdiverse lineage of mushroom-forming fungi.</title>
        <authorList>
            <person name="Looney B."/>
            <person name="Miyauchi S."/>
            <person name="Morin E."/>
            <person name="Drula E."/>
            <person name="Courty P.E."/>
            <person name="Kohler A."/>
            <person name="Kuo A."/>
            <person name="LaButti K."/>
            <person name="Pangilinan J."/>
            <person name="Lipzen A."/>
            <person name="Riley R."/>
            <person name="Andreopoulos W."/>
            <person name="He G."/>
            <person name="Johnson J."/>
            <person name="Nolan M."/>
            <person name="Tritt A."/>
            <person name="Barry K.W."/>
            <person name="Grigoriev I.V."/>
            <person name="Nagy L.G."/>
            <person name="Hibbett D."/>
            <person name="Henrissat B."/>
            <person name="Matheny P.B."/>
            <person name="Labbe J."/>
            <person name="Martin F.M."/>
        </authorList>
    </citation>
    <scope>NUCLEOTIDE SEQUENCE</scope>
    <source>
        <strain evidence="1">FP105234-sp</strain>
    </source>
</reference>
<reference evidence="1" key="1">
    <citation type="submission" date="2021-02" db="EMBL/GenBank/DDBJ databases">
        <authorList>
            <consortium name="DOE Joint Genome Institute"/>
            <person name="Ahrendt S."/>
            <person name="Looney B.P."/>
            <person name="Miyauchi S."/>
            <person name="Morin E."/>
            <person name="Drula E."/>
            <person name="Courty P.E."/>
            <person name="Chicoki N."/>
            <person name="Fauchery L."/>
            <person name="Kohler A."/>
            <person name="Kuo A."/>
            <person name="Labutti K."/>
            <person name="Pangilinan J."/>
            <person name="Lipzen A."/>
            <person name="Riley R."/>
            <person name="Andreopoulos W."/>
            <person name="He G."/>
            <person name="Johnson J."/>
            <person name="Barry K.W."/>
            <person name="Grigoriev I.V."/>
            <person name="Nagy L."/>
            <person name="Hibbett D."/>
            <person name="Henrissat B."/>
            <person name="Matheny P.B."/>
            <person name="Labbe J."/>
            <person name="Martin F."/>
        </authorList>
    </citation>
    <scope>NUCLEOTIDE SEQUENCE</scope>
    <source>
        <strain evidence="1">FP105234-sp</strain>
    </source>
</reference>
<organism evidence="1 2">
    <name type="scientific">Auriscalpium vulgare</name>
    <dbReference type="NCBI Taxonomy" id="40419"/>
    <lineage>
        <taxon>Eukaryota</taxon>
        <taxon>Fungi</taxon>
        <taxon>Dikarya</taxon>
        <taxon>Basidiomycota</taxon>
        <taxon>Agaricomycotina</taxon>
        <taxon>Agaricomycetes</taxon>
        <taxon>Russulales</taxon>
        <taxon>Auriscalpiaceae</taxon>
        <taxon>Auriscalpium</taxon>
    </lineage>
</organism>
<protein>
    <submittedName>
        <fullName evidence="1">Uncharacterized protein</fullName>
    </submittedName>
</protein>
<name>A0ACB8S4Q5_9AGAM</name>
<comment type="caution">
    <text evidence="1">The sequence shown here is derived from an EMBL/GenBank/DDBJ whole genome shotgun (WGS) entry which is preliminary data.</text>
</comment>
<sequence length="465" mass="50144">MVLAQRLNELASANAEGLLDDNEYRALRQNLFDRLASASVPQEAPLVPNAGPTRSQARDHSTGRPSSTINRDSLHAPSVRSRASVSSSMSGLFRRATGRKSSSTSHETDSTSLFSVGSSSSAARRFFARTLSKQASESSLRSDATHTPHDTIFSATHRYHPGSHPQGSSQTTTPSVSRSTSRSTKRPPPSAFHARSINGSSDSRGPADEILDDDALTSAKDIRRQIEAIETEARRLMDAFNGLELSTLTKQSRVAGGRPSPSLLLTSSASIPHFDRDEPYEPHLRAVKSFDTDGVSVRSMTSVGTSLSAARSPTRQRPIHPGSPLVSQPVSLGRKSSFGSVSSRGRERAGGGSGSTAPVLPTLGRLGVGSTSSLHLNLTSRSQNHLPLAPVAEGDSRESVDAHHLRINTQGLSPRADDVEIIALEGEMADIRRRRTEVMARYEERVEYLRAKLKGAELHEKLLRK</sequence>
<dbReference type="EMBL" id="MU275855">
    <property type="protein sequence ID" value="KAI0051142.1"/>
    <property type="molecule type" value="Genomic_DNA"/>
</dbReference>
<evidence type="ECO:0000313" key="1">
    <source>
        <dbReference type="EMBL" id="KAI0051142.1"/>
    </source>
</evidence>